<keyword evidence="1" id="KW-0479">Metal-binding</keyword>
<dbReference type="PANTHER" id="PTHR24379:SF121">
    <property type="entry name" value="C2H2-TYPE DOMAIN-CONTAINING PROTEIN"/>
    <property type="match status" value="1"/>
</dbReference>
<reference evidence="8 9" key="1">
    <citation type="journal article" date="2023" name="Sci. Data">
        <title>Genome assembly of the Korean intertidal mud-creeper Batillaria attramentaria.</title>
        <authorList>
            <person name="Patra A.K."/>
            <person name="Ho P.T."/>
            <person name="Jun S."/>
            <person name="Lee S.J."/>
            <person name="Kim Y."/>
            <person name="Won Y.J."/>
        </authorList>
    </citation>
    <scope>NUCLEOTIDE SEQUENCE [LARGE SCALE GENOMIC DNA]</scope>
    <source>
        <strain evidence="8">Wonlab-2016</strain>
    </source>
</reference>
<dbReference type="AlphaFoldDB" id="A0ABD0JL34"/>
<dbReference type="Pfam" id="PF00096">
    <property type="entry name" value="zf-C2H2"/>
    <property type="match status" value="4"/>
</dbReference>
<dbReference type="Proteomes" id="UP001519460">
    <property type="component" value="Unassembled WGS sequence"/>
</dbReference>
<proteinExistence type="predicted"/>
<evidence type="ECO:0000256" key="4">
    <source>
        <dbReference type="ARBA" id="ARBA00022833"/>
    </source>
</evidence>
<keyword evidence="2" id="KW-0677">Repeat</keyword>
<comment type="caution">
    <text evidence="8">The sequence shown here is derived from an EMBL/GenBank/DDBJ whole genome shotgun (WGS) entry which is preliminary data.</text>
</comment>
<evidence type="ECO:0000256" key="5">
    <source>
        <dbReference type="PROSITE-ProRule" id="PRU00042"/>
    </source>
</evidence>
<feature type="domain" description="C2H2-type" evidence="7">
    <location>
        <begin position="45"/>
        <end position="72"/>
    </location>
</feature>
<dbReference type="InterPro" id="IPR013087">
    <property type="entry name" value="Znf_C2H2_type"/>
</dbReference>
<feature type="domain" description="C2H2-type" evidence="7">
    <location>
        <begin position="100"/>
        <end position="127"/>
    </location>
</feature>
<evidence type="ECO:0000313" key="8">
    <source>
        <dbReference type="EMBL" id="KAK7475699.1"/>
    </source>
</evidence>
<dbReference type="PROSITE" id="PS00028">
    <property type="entry name" value="ZINC_FINGER_C2H2_1"/>
    <property type="match status" value="8"/>
</dbReference>
<dbReference type="SUPFAM" id="SSF57667">
    <property type="entry name" value="beta-beta-alpha zinc fingers"/>
    <property type="match status" value="4"/>
</dbReference>
<evidence type="ECO:0000256" key="2">
    <source>
        <dbReference type="ARBA" id="ARBA00022737"/>
    </source>
</evidence>
<gene>
    <name evidence="8" type="ORF">BaRGS_00033070</name>
</gene>
<feature type="compositionally biased region" description="Polar residues" evidence="6">
    <location>
        <begin position="186"/>
        <end position="211"/>
    </location>
</feature>
<evidence type="ECO:0000256" key="6">
    <source>
        <dbReference type="SAM" id="MobiDB-lite"/>
    </source>
</evidence>
<dbReference type="EMBL" id="JACVVK020000397">
    <property type="protein sequence ID" value="KAK7475699.1"/>
    <property type="molecule type" value="Genomic_DNA"/>
</dbReference>
<keyword evidence="3 5" id="KW-0863">Zinc-finger</keyword>
<evidence type="ECO:0000259" key="7">
    <source>
        <dbReference type="PROSITE" id="PS50157"/>
    </source>
</evidence>
<keyword evidence="9" id="KW-1185">Reference proteome</keyword>
<feature type="domain" description="C2H2-type" evidence="7">
    <location>
        <begin position="154"/>
        <end position="176"/>
    </location>
</feature>
<evidence type="ECO:0000313" key="9">
    <source>
        <dbReference type="Proteomes" id="UP001519460"/>
    </source>
</evidence>
<dbReference type="GO" id="GO:0008270">
    <property type="term" value="F:zinc ion binding"/>
    <property type="evidence" value="ECO:0007669"/>
    <property type="project" value="UniProtKB-KW"/>
</dbReference>
<evidence type="ECO:0000256" key="3">
    <source>
        <dbReference type="ARBA" id="ARBA00022771"/>
    </source>
</evidence>
<dbReference type="FunFam" id="3.30.160.60:FF:000446">
    <property type="entry name" value="Zinc finger protein"/>
    <property type="match status" value="1"/>
</dbReference>
<feature type="domain" description="C2H2-type" evidence="7">
    <location>
        <begin position="73"/>
        <end position="96"/>
    </location>
</feature>
<name>A0ABD0JL34_9CAEN</name>
<evidence type="ECO:0000256" key="1">
    <source>
        <dbReference type="ARBA" id="ARBA00022723"/>
    </source>
</evidence>
<dbReference type="PROSITE" id="PS50157">
    <property type="entry name" value="ZINC_FINGER_C2H2_2"/>
    <property type="match status" value="8"/>
</dbReference>
<dbReference type="SMART" id="SM00355">
    <property type="entry name" value="ZnF_C2H2"/>
    <property type="match status" value="9"/>
</dbReference>
<feature type="domain" description="C2H2-type" evidence="7">
    <location>
        <begin position="264"/>
        <end position="291"/>
    </location>
</feature>
<dbReference type="Gene3D" id="3.30.160.60">
    <property type="entry name" value="Classic Zinc Finger"/>
    <property type="match status" value="5"/>
</dbReference>
<feature type="domain" description="C2H2-type" evidence="7">
    <location>
        <begin position="292"/>
        <end position="319"/>
    </location>
</feature>
<protein>
    <recommendedName>
        <fullName evidence="7">C2H2-type domain-containing protein</fullName>
    </recommendedName>
</protein>
<dbReference type="InterPro" id="IPR036236">
    <property type="entry name" value="Znf_C2H2_sf"/>
</dbReference>
<feature type="domain" description="C2H2-type" evidence="7">
    <location>
        <begin position="241"/>
        <end position="263"/>
    </location>
</feature>
<dbReference type="FunFam" id="3.30.160.60:FF:001049">
    <property type="entry name" value="zinc finger protein 319"/>
    <property type="match status" value="1"/>
</dbReference>
<sequence>MEESAGLPTDAICEDADGDNNTLQVNEKIQSSSINPDSGLKKPKYSCSACGKGFLTRPKLRSHRQGHKRHPTFHCDRCPTSFVRENELAAHSKLHSAVVFPCGMCETQLSSKKDLVTHQQTHNGTDRPCPKCHSTFSTANSLRFHLQHYHGRRFECDYCEEFLKTRASLKQHVQSHKPILHPLKDGTTTNSDLPPTTHASNTADPTKQLQTPDEADSYGGLTCFKQVEELQRRLATQGGVFRCNVCKKAQDSKDKLTEHLKTHHQCPECGIAYQHACQLSLHMRTHTGERPFKCDVCGHAFAKRTQLKVHLHRHGGQKLLKCDQCGALFSRLSYLAHHKKMH</sequence>
<feature type="domain" description="C2H2-type" evidence="7">
    <location>
        <begin position="320"/>
        <end position="342"/>
    </location>
</feature>
<feature type="region of interest" description="Disordered" evidence="6">
    <location>
        <begin position="180"/>
        <end position="211"/>
    </location>
</feature>
<dbReference type="PANTHER" id="PTHR24379">
    <property type="entry name" value="KRAB AND ZINC FINGER DOMAIN-CONTAINING"/>
    <property type="match status" value="1"/>
</dbReference>
<keyword evidence="4" id="KW-0862">Zinc</keyword>
<organism evidence="8 9">
    <name type="scientific">Batillaria attramentaria</name>
    <dbReference type="NCBI Taxonomy" id="370345"/>
    <lineage>
        <taxon>Eukaryota</taxon>
        <taxon>Metazoa</taxon>
        <taxon>Spiralia</taxon>
        <taxon>Lophotrochozoa</taxon>
        <taxon>Mollusca</taxon>
        <taxon>Gastropoda</taxon>
        <taxon>Caenogastropoda</taxon>
        <taxon>Sorbeoconcha</taxon>
        <taxon>Cerithioidea</taxon>
        <taxon>Batillariidae</taxon>
        <taxon>Batillaria</taxon>
    </lineage>
</organism>
<accession>A0ABD0JL34</accession>